<dbReference type="InterPro" id="IPR012327">
    <property type="entry name" value="MeTrfase_D12"/>
</dbReference>
<dbReference type="PIRSF" id="PIRSF000398">
    <property type="entry name" value="M_m6A_EcoRV"/>
    <property type="match status" value="1"/>
</dbReference>
<dbReference type="InterPro" id="IPR029063">
    <property type="entry name" value="SAM-dependent_MTases_sf"/>
</dbReference>
<dbReference type="SUPFAM" id="SSF53335">
    <property type="entry name" value="S-adenosyl-L-methionine-dependent methyltransferases"/>
    <property type="match status" value="1"/>
</dbReference>
<dbReference type="REBASE" id="485863">
    <property type="entry name" value="M.TspC2812ORF235P"/>
</dbReference>
<dbReference type="InterPro" id="IPR012263">
    <property type="entry name" value="M_m6A_EcoRV"/>
</dbReference>
<evidence type="ECO:0000313" key="8">
    <source>
        <dbReference type="EMBL" id="QQA01099.1"/>
    </source>
</evidence>
<dbReference type="EC" id="2.1.1.72" evidence="2 7"/>
<evidence type="ECO:0000256" key="2">
    <source>
        <dbReference type="ARBA" id="ARBA00011900"/>
    </source>
</evidence>
<evidence type="ECO:0000256" key="4">
    <source>
        <dbReference type="ARBA" id="ARBA00022679"/>
    </source>
</evidence>
<sequence length="302" mass="34397">MGFVPHLVQYQGSKRNLASKILKYIPSNSNTIIEPFSGTAAITLACSYNNKGTRYIVNDLNKPLSQLLKLVVENPEYVSTKYEEIWNGQLTEDSISHYYKVREQFNKNNDPVLFLYLLARCVKGSVRYNSEGKFNQSPDKRRHGTKPETMTKNIVSVSKLLKQKTTFKSCDYKDILQGANKGDLIYMDPPYQGVCGDKDSRYFAGINHDEFIEELKKLSQKNVSFIVSYDGKLGNKSYGKEIPSNTGVQHIYLDAGISSQSTLLGKQEKTIESLYISNDLVEIYNYNLCKREDDDELLKRVS</sequence>
<dbReference type="KEGG" id="tper:IWA51_00235"/>
<protein>
    <recommendedName>
        <fullName evidence="2 7">Site-specific DNA-methyltransferase (adenine-specific)</fullName>
        <ecNumber evidence="2 7">2.1.1.72</ecNumber>
    </recommendedName>
</protein>
<dbReference type="Gene3D" id="1.10.1020.10">
    <property type="entry name" value="Adenine-specific Methyltransferase, Domain 2"/>
    <property type="match status" value="1"/>
</dbReference>
<accession>A0A7T3RDF0</accession>
<evidence type="ECO:0000313" key="9">
    <source>
        <dbReference type="Proteomes" id="UP000595224"/>
    </source>
</evidence>
<proteinExistence type="inferred from homology"/>
<dbReference type="GO" id="GO:0009307">
    <property type="term" value="P:DNA restriction-modification system"/>
    <property type="evidence" value="ECO:0007669"/>
    <property type="project" value="InterPro"/>
</dbReference>
<dbReference type="NCBIfam" id="TIGR00571">
    <property type="entry name" value="dam"/>
    <property type="match status" value="1"/>
</dbReference>
<keyword evidence="4 7" id="KW-0808">Transferase</keyword>
<dbReference type="GO" id="GO:0009007">
    <property type="term" value="F:site-specific DNA-methyltransferase (adenine-specific) activity"/>
    <property type="evidence" value="ECO:0007669"/>
    <property type="project" value="UniProtKB-UniRule"/>
</dbReference>
<keyword evidence="3 7" id="KW-0489">Methyltransferase</keyword>
<reference evidence="8 9" key="1">
    <citation type="submission" date="2020-11" db="EMBL/GenBank/DDBJ databases">
        <title>Treponema Peruensis nv. sp., first commensal Treponema isolated from human feces.</title>
        <authorList>
            <person name="Belkhou C."/>
            <person name="Raes J."/>
        </authorList>
    </citation>
    <scope>NUCLEOTIDE SEQUENCE [LARGE SCALE GENOMIC DNA]</scope>
    <source>
        <strain evidence="8 9">RCC2812</strain>
    </source>
</reference>
<dbReference type="GO" id="GO:0006298">
    <property type="term" value="P:mismatch repair"/>
    <property type="evidence" value="ECO:0007669"/>
    <property type="project" value="TreeGrafter"/>
</dbReference>
<dbReference type="EMBL" id="CP064936">
    <property type="protein sequence ID" value="QQA01099.1"/>
    <property type="molecule type" value="Genomic_DNA"/>
</dbReference>
<comment type="catalytic activity">
    <reaction evidence="6 7">
        <text>a 2'-deoxyadenosine in DNA + S-adenosyl-L-methionine = an N(6)-methyl-2'-deoxyadenosine in DNA + S-adenosyl-L-homocysteine + H(+)</text>
        <dbReference type="Rhea" id="RHEA:15197"/>
        <dbReference type="Rhea" id="RHEA-COMP:12418"/>
        <dbReference type="Rhea" id="RHEA-COMP:12419"/>
        <dbReference type="ChEBI" id="CHEBI:15378"/>
        <dbReference type="ChEBI" id="CHEBI:57856"/>
        <dbReference type="ChEBI" id="CHEBI:59789"/>
        <dbReference type="ChEBI" id="CHEBI:90615"/>
        <dbReference type="ChEBI" id="CHEBI:90616"/>
        <dbReference type="EC" id="2.1.1.72"/>
    </reaction>
</comment>
<comment type="similarity">
    <text evidence="1 7">Belongs to the N(4)/N(6)-methyltransferase family.</text>
</comment>
<evidence type="ECO:0000256" key="3">
    <source>
        <dbReference type="ARBA" id="ARBA00022603"/>
    </source>
</evidence>
<dbReference type="GO" id="GO:1904047">
    <property type="term" value="F:S-adenosyl-L-methionine binding"/>
    <property type="evidence" value="ECO:0007669"/>
    <property type="project" value="TreeGrafter"/>
</dbReference>
<dbReference type="InterPro" id="IPR023095">
    <property type="entry name" value="Ade_MeTrfase_dom_2"/>
</dbReference>
<evidence type="ECO:0000256" key="5">
    <source>
        <dbReference type="ARBA" id="ARBA00022691"/>
    </source>
</evidence>
<dbReference type="PROSITE" id="PS00092">
    <property type="entry name" value="N6_MTASE"/>
    <property type="match status" value="1"/>
</dbReference>
<dbReference type="InterPro" id="IPR002052">
    <property type="entry name" value="DNA_methylase_N6_adenine_CS"/>
</dbReference>
<dbReference type="GO" id="GO:0043565">
    <property type="term" value="F:sequence-specific DNA binding"/>
    <property type="evidence" value="ECO:0007669"/>
    <property type="project" value="TreeGrafter"/>
</dbReference>
<dbReference type="PANTHER" id="PTHR30481:SF3">
    <property type="entry name" value="DNA ADENINE METHYLASE"/>
    <property type="match status" value="1"/>
</dbReference>
<dbReference type="Gene3D" id="3.40.50.150">
    <property type="entry name" value="Vaccinia Virus protein VP39"/>
    <property type="match status" value="1"/>
</dbReference>
<gene>
    <name evidence="8" type="ORF">IWA51_00235</name>
</gene>
<dbReference type="AlphaFoldDB" id="A0A7T3RDF0"/>
<dbReference type="GO" id="GO:0032259">
    <property type="term" value="P:methylation"/>
    <property type="evidence" value="ECO:0007669"/>
    <property type="project" value="UniProtKB-KW"/>
</dbReference>
<dbReference type="RefSeq" id="WP_198442694.1">
    <property type="nucleotide sequence ID" value="NZ_CBCSHE010000007.1"/>
</dbReference>
<keyword evidence="9" id="KW-1185">Reference proteome</keyword>
<dbReference type="PRINTS" id="PR00505">
    <property type="entry name" value="D12N6MTFRASE"/>
</dbReference>
<dbReference type="Proteomes" id="UP000595224">
    <property type="component" value="Chromosome"/>
</dbReference>
<evidence type="ECO:0000256" key="7">
    <source>
        <dbReference type="RuleBase" id="RU361257"/>
    </source>
</evidence>
<dbReference type="Pfam" id="PF02086">
    <property type="entry name" value="MethyltransfD12"/>
    <property type="match status" value="1"/>
</dbReference>
<name>A0A7T3RDF0_9SPIR</name>
<evidence type="ECO:0000256" key="6">
    <source>
        <dbReference type="ARBA" id="ARBA00047942"/>
    </source>
</evidence>
<dbReference type="PANTHER" id="PTHR30481">
    <property type="entry name" value="DNA ADENINE METHYLASE"/>
    <property type="match status" value="1"/>
</dbReference>
<keyword evidence="5 7" id="KW-0949">S-adenosyl-L-methionine</keyword>
<evidence type="ECO:0000256" key="1">
    <source>
        <dbReference type="ARBA" id="ARBA00006594"/>
    </source>
</evidence>
<organism evidence="8 9">
    <name type="scientific">Treponema peruense</name>
    <dbReference type="NCBI Taxonomy" id="2787628"/>
    <lineage>
        <taxon>Bacteria</taxon>
        <taxon>Pseudomonadati</taxon>
        <taxon>Spirochaetota</taxon>
        <taxon>Spirochaetia</taxon>
        <taxon>Spirochaetales</taxon>
        <taxon>Treponemataceae</taxon>
        <taxon>Treponema</taxon>
    </lineage>
</organism>